<dbReference type="InterPro" id="IPR000073">
    <property type="entry name" value="AB_hydrolase_1"/>
</dbReference>
<evidence type="ECO:0000259" key="2">
    <source>
        <dbReference type="Pfam" id="PF00561"/>
    </source>
</evidence>
<dbReference type="STRING" id="1915074.SPHI_12280"/>
<feature type="domain" description="AB hydrolase-1" evidence="2">
    <location>
        <begin position="23"/>
        <end position="132"/>
    </location>
</feature>
<dbReference type="OrthoDB" id="9804723at2"/>
<name>A0A1V2EV67_9SPHN</name>
<dbReference type="Proteomes" id="UP000188729">
    <property type="component" value="Unassembled WGS sequence"/>
</dbReference>
<protein>
    <submittedName>
        <fullName evidence="3">Fluoroacetate dehalogenase</fullName>
        <ecNumber evidence="3">3.8.1.3</ecNumber>
    </submittedName>
</protein>
<dbReference type="GO" id="GO:0018785">
    <property type="term" value="F:haloacetate dehalogenase activity"/>
    <property type="evidence" value="ECO:0007669"/>
    <property type="project" value="UniProtKB-EC"/>
</dbReference>
<proteinExistence type="predicted"/>
<evidence type="ECO:0000256" key="1">
    <source>
        <dbReference type="ARBA" id="ARBA00022801"/>
    </source>
</evidence>
<reference evidence="3 4" key="1">
    <citation type="submission" date="2016-11" db="EMBL/GenBank/DDBJ databases">
        <title>Genome sequence of Sphingomonas jeddahensis G39.</title>
        <authorList>
            <person name="Poehlein A."/>
            <person name="Wuebbeler J.H."/>
            <person name="Steinbuechel A."/>
            <person name="Daniel R."/>
        </authorList>
    </citation>
    <scope>NUCLEOTIDE SEQUENCE [LARGE SCALE GENOMIC DNA]</scope>
    <source>
        <strain evidence="3 4">G39</strain>
    </source>
</reference>
<dbReference type="SUPFAM" id="SSF53474">
    <property type="entry name" value="alpha/beta-Hydrolases"/>
    <property type="match status" value="1"/>
</dbReference>
<evidence type="ECO:0000313" key="4">
    <source>
        <dbReference type="Proteomes" id="UP000188729"/>
    </source>
</evidence>
<sequence>MPDFRMIDTGPVRIRTAVEGTGPLVLMVHGFPESWYSWRHQLGPVAAAGFTAAAIDVRGYGGSDKPARVEDYAMEQLVADITGVAEALQPETPAILVGHDWGAPQVWNSALTRPERFKAVAALSVPYAGVPNRPFTEVFRQAFTNKGRFFYQEWFQKVGPAEAEAEGDVRDFLRKFYYAISGDAPDGTWPNKPAGATLLDQMVDPDPFPAWLTSEDLDYYVAEFEASGFFGPISRYRNHERDFEWLQLFKDRRIEQPALFIGGTKDPATTLFGAVSDPIALMRPHVPNVEGHLLDGCGHWTQQERPGEVNRLLVDWLQRLG</sequence>
<dbReference type="EC" id="3.8.1.3" evidence="3"/>
<keyword evidence="1 3" id="KW-0378">Hydrolase</keyword>
<accession>A0A1V2EV67</accession>
<organism evidence="3 4">
    <name type="scientific">Sphingomonas jeddahensis</name>
    <dbReference type="NCBI Taxonomy" id="1915074"/>
    <lineage>
        <taxon>Bacteria</taxon>
        <taxon>Pseudomonadati</taxon>
        <taxon>Pseudomonadota</taxon>
        <taxon>Alphaproteobacteria</taxon>
        <taxon>Sphingomonadales</taxon>
        <taxon>Sphingomonadaceae</taxon>
        <taxon>Sphingomonas</taxon>
    </lineage>
</organism>
<dbReference type="EMBL" id="MPSB01000004">
    <property type="protein sequence ID" value="ONF96443.1"/>
    <property type="molecule type" value="Genomic_DNA"/>
</dbReference>
<dbReference type="InterPro" id="IPR029058">
    <property type="entry name" value="AB_hydrolase_fold"/>
</dbReference>
<dbReference type="RefSeq" id="WP_076744010.1">
    <property type="nucleotide sequence ID" value="NZ_MPSB01000004.1"/>
</dbReference>
<comment type="caution">
    <text evidence="3">The sequence shown here is derived from an EMBL/GenBank/DDBJ whole genome shotgun (WGS) entry which is preliminary data.</text>
</comment>
<evidence type="ECO:0000313" key="3">
    <source>
        <dbReference type="EMBL" id="ONF96443.1"/>
    </source>
</evidence>
<dbReference type="AlphaFoldDB" id="A0A1V2EV67"/>
<dbReference type="PANTHER" id="PTHR43329">
    <property type="entry name" value="EPOXIDE HYDROLASE"/>
    <property type="match status" value="1"/>
</dbReference>
<dbReference type="InterPro" id="IPR000639">
    <property type="entry name" value="Epox_hydrolase-like"/>
</dbReference>
<gene>
    <name evidence="3" type="primary">fac-dex_2</name>
    <name evidence="3" type="ORF">SPHI_12280</name>
</gene>
<dbReference type="Pfam" id="PF00561">
    <property type="entry name" value="Abhydrolase_1"/>
    <property type="match status" value="1"/>
</dbReference>
<dbReference type="Gene3D" id="3.40.50.1820">
    <property type="entry name" value="alpha/beta hydrolase"/>
    <property type="match status" value="1"/>
</dbReference>
<keyword evidence="4" id="KW-1185">Reference proteome</keyword>
<dbReference type="PRINTS" id="PR00412">
    <property type="entry name" value="EPOXHYDRLASE"/>
</dbReference>